<dbReference type="Pfam" id="PF01936">
    <property type="entry name" value="NYN"/>
    <property type="match status" value="1"/>
</dbReference>
<evidence type="ECO:0000313" key="3">
    <source>
        <dbReference type="Proteomes" id="UP001292182"/>
    </source>
</evidence>
<reference evidence="3" key="1">
    <citation type="submission" date="2023-07" db="EMBL/GenBank/DDBJ databases">
        <title>Whole genome sequence analysis of rice epiphytic Sphingomonas sanguinis OsEp_Plm_15B2.</title>
        <authorList>
            <person name="Sahu K.P."/>
            <person name="Asharani P."/>
            <person name="Reddy B."/>
            <person name="Kumar A."/>
        </authorList>
    </citation>
    <scope>NUCLEOTIDE SEQUENCE [LARGE SCALE GENOMIC DNA]</scope>
    <source>
        <strain evidence="3">OsEp_Plm_15B2</strain>
    </source>
</reference>
<dbReference type="EMBL" id="JAOBTW010000028">
    <property type="protein sequence ID" value="MDZ7283974.1"/>
    <property type="molecule type" value="Genomic_DNA"/>
</dbReference>
<sequence length="323" mass="36331">MCAVFRAASTGEYAVDLKKYALFLIWPAGDRCRRGGVKALGSIAYRRLLTLFMLISHPARPDITYLFIDAGCLRSVVEKIGERYLGDKAGVTVRYDVLRGIHQKAFYYDAVPAREHGEEQHIWLERIDPQMAALNAIKSTDGFHAQLGDLRGRKARQKKVDVQIAVDMLLHTVRQNMERCTLIAGDIDFQPLLEALVREGMYVTLWHPDHAAEDLLNSADSCMALSPVSLKSCLYGPDGFCLMPENNCNIRPHDRSDVHMTWKVGTKQLEVSRLGHQWLVESYDPLASATSSYIVHPSLRVALAAAEDYWRIKVPSEVYGLEA</sequence>
<dbReference type="Gene3D" id="3.40.50.1010">
    <property type="entry name" value="5'-nuclease"/>
    <property type="match status" value="1"/>
</dbReference>
<comment type="caution">
    <text evidence="2">The sequence shown here is derived from an EMBL/GenBank/DDBJ whole genome shotgun (WGS) entry which is preliminary data.</text>
</comment>
<proteinExistence type="predicted"/>
<name>A0ABU5LVL3_9SPHN</name>
<keyword evidence="3" id="KW-1185">Reference proteome</keyword>
<gene>
    <name evidence="2" type="ORF">N4G62_18250</name>
</gene>
<dbReference type="RefSeq" id="WP_322540358.1">
    <property type="nucleotide sequence ID" value="NZ_JAOBTW010000028.1"/>
</dbReference>
<accession>A0ABU5LVL3</accession>
<evidence type="ECO:0000259" key="1">
    <source>
        <dbReference type="Pfam" id="PF01936"/>
    </source>
</evidence>
<organism evidence="2 3">
    <name type="scientific">Sphingomonas sanguinis</name>
    <dbReference type="NCBI Taxonomy" id="33051"/>
    <lineage>
        <taxon>Bacteria</taxon>
        <taxon>Pseudomonadati</taxon>
        <taxon>Pseudomonadota</taxon>
        <taxon>Alphaproteobacteria</taxon>
        <taxon>Sphingomonadales</taxon>
        <taxon>Sphingomonadaceae</taxon>
        <taxon>Sphingomonas</taxon>
    </lineage>
</organism>
<feature type="domain" description="NYN" evidence="1">
    <location>
        <begin position="66"/>
        <end position="223"/>
    </location>
</feature>
<protein>
    <submittedName>
        <fullName evidence="2">NYN domain-containing protein</fullName>
    </submittedName>
</protein>
<dbReference type="InterPro" id="IPR021139">
    <property type="entry name" value="NYN"/>
</dbReference>
<dbReference type="Proteomes" id="UP001292182">
    <property type="component" value="Unassembled WGS sequence"/>
</dbReference>
<evidence type="ECO:0000313" key="2">
    <source>
        <dbReference type="EMBL" id="MDZ7283974.1"/>
    </source>
</evidence>